<dbReference type="InterPro" id="IPR029055">
    <property type="entry name" value="Ntn_hydrolases_N"/>
</dbReference>
<dbReference type="InterPro" id="IPR043138">
    <property type="entry name" value="GGT_lsub"/>
</dbReference>
<proteinExistence type="predicted"/>
<dbReference type="GO" id="GO:0006751">
    <property type="term" value="P:glutathione catabolic process"/>
    <property type="evidence" value="ECO:0007669"/>
    <property type="project" value="InterPro"/>
</dbReference>
<dbReference type="Proteomes" id="UP000653305">
    <property type="component" value="Unassembled WGS sequence"/>
</dbReference>
<dbReference type="OrthoDB" id="1081007at2759"/>
<dbReference type="PANTHER" id="PTHR11686:SF34">
    <property type="entry name" value="GLUTATHIONE HYDROLASE 1-RELATED"/>
    <property type="match status" value="1"/>
</dbReference>
<evidence type="ECO:0000313" key="4">
    <source>
        <dbReference type="Proteomes" id="UP000653305"/>
    </source>
</evidence>
<dbReference type="AlphaFoldDB" id="A0A830BS40"/>
<dbReference type="GO" id="GO:0005886">
    <property type="term" value="C:plasma membrane"/>
    <property type="evidence" value="ECO:0007669"/>
    <property type="project" value="TreeGrafter"/>
</dbReference>
<name>A0A830BS40_9LAMI</name>
<feature type="signal peptide" evidence="2">
    <location>
        <begin position="1"/>
        <end position="22"/>
    </location>
</feature>
<dbReference type="PRINTS" id="PR01210">
    <property type="entry name" value="GGTRANSPTASE"/>
</dbReference>
<evidence type="ECO:0000256" key="2">
    <source>
        <dbReference type="SAM" id="SignalP"/>
    </source>
</evidence>
<dbReference type="PANTHER" id="PTHR11686">
    <property type="entry name" value="GAMMA GLUTAMYL TRANSPEPTIDASE"/>
    <property type="match status" value="1"/>
</dbReference>
<accession>A0A830BS40</accession>
<feature type="active site" description="Nucleophile" evidence="1">
    <location>
        <position position="364"/>
    </location>
</feature>
<keyword evidence="4" id="KW-1185">Reference proteome</keyword>
<dbReference type="Pfam" id="PF01019">
    <property type="entry name" value="G_glu_transpept"/>
    <property type="match status" value="1"/>
</dbReference>
<dbReference type="GO" id="GO:0036374">
    <property type="term" value="F:glutathione hydrolase activity"/>
    <property type="evidence" value="ECO:0007669"/>
    <property type="project" value="InterPro"/>
</dbReference>
<gene>
    <name evidence="3" type="ORF">PHJA_001111400</name>
</gene>
<reference evidence="3" key="1">
    <citation type="submission" date="2020-07" db="EMBL/GenBank/DDBJ databases">
        <title>Ethylene signaling mediates host invasion by parasitic plants.</title>
        <authorList>
            <person name="Yoshida S."/>
        </authorList>
    </citation>
    <scope>NUCLEOTIDE SEQUENCE</scope>
    <source>
        <strain evidence="3">Okayama</strain>
    </source>
</reference>
<evidence type="ECO:0000313" key="3">
    <source>
        <dbReference type="EMBL" id="GFP89676.1"/>
    </source>
</evidence>
<organism evidence="3 4">
    <name type="scientific">Phtheirospermum japonicum</name>
    <dbReference type="NCBI Taxonomy" id="374723"/>
    <lineage>
        <taxon>Eukaryota</taxon>
        <taxon>Viridiplantae</taxon>
        <taxon>Streptophyta</taxon>
        <taxon>Embryophyta</taxon>
        <taxon>Tracheophyta</taxon>
        <taxon>Spermatophyta</taxon>
        <taxon>Magnoliopsida</taxon>
        <taxon>eudicotyledons</taxon>
        <taxon>Gunneridae</taxon>
        <taxon>Pentapetalae</taxon>
        <taxon>asterids</taxon>
        <taxon>lamiids</taxon>
        <taxon>Lamiales</taxon>
        <taxon>Orobanchaceae</taxon>
        <taxon>Orobanchaceae incertae sedis</taxon>
        <taxon>Phtheirospermum</taxon>
    </lineage>
</organism>
<evidence type="ECO:0000256" key="1">
    <source>
        <dbReference type="PIRSR" id="PIRSR600101-1"/>
    </source>
</evidence>
<dbReference type="SUPFAM" id="SSF56235">
    <property type="entry name" value="N-terminal nucleophile aminohydrolases (Ntn hydrolases)"/>
    <property type="match status" value="1"/>
</dbReference>
<comment type="caution">
    <text evidence="3">The sequence shown here is derived from an EMBL/GenBank/DDBJ whole genome shotgun (WGS) entry which is preliminary data.</text>
</comment>
<protein>
    <submittedName>
        <fullName evidence="3">Gamma-glutamyltranspeptidase 1</fullName>
    </submittedName>
</protein>
<keyword evidence="2" id="KW-0732">Signal</keyword>
<dbReference type="Gene3D" id="1.10.246.130">
    <property type="match status" value="1"/>
</dbReference>
<dbReference type="EMBL" id="BMAC01000198">
    <property type="protein sequence ID" value="GFP89676.1"/>
    <property type="molecule type" value="Genomic_DNA"/>
</dbReference>
<feature type="chain" id="PRO_5032296280" evidence="2">
    <location>
        <begin position="23"/>
        <end position="470"/>
    </location>
</feature>
<sequence>MPSPVLATLGFIVILASLSCQGEMIKARSGVVATDETICSKVGRDVLVSGGHAVDAAVAAAFCLGVVNPPFSGLGGGGFMLVRQASGEAKVFDMKEMAPKRAHRDMFKTTDHTRQGPRSIAIPGEIAGLYLAWKEFGKLPWKRLVSPAETLARNGFNISKFLYELLTYEKTTLRTNKALCEVFAPNGRLVQEGQTLRQVNLANTLLQISKNGMAAFYNGSIGRNMTRDILEAGGVLTMEDLQSYRVKIREPITAHVMGLKILAAPPPASGGAMMILILKILNQYGLPKGASGALGLHRTIEALKYALAMRMELGDPDFVDTKKTITSMLSTSYAAKLKKSINDNRTFDSPHYGSKWEQIHDHGTTHVCVVDGKRNVGKKLKAVIGAAGGILIPDALNPNLLLYENYSSLGYQYRAPLRTIEFVKSRRHRVASRSIWDTVCQFVVQELDGPNSGMLYAVSDTRKGGTPAGY</sequence>
<dbReference type="FunFam" id="1.10.246.130:FF:000001">
    <property type="entry name" value="Gamma-glutamyltransferase 5 isoform 1"/>
    <property type="match status" value="1"/>
</dbReference>
<dbReference type="InterPro" id="IPR000101">
    <property type="entry name" value="GGT_peptidase"/>
</dbReference>